<reference evidence="24 25" key="1">
    <citation type="journal article" date="2022" name="Cell">
        <title>Repeat-based holocentromeres influence genome architecture and karyotype evolution.</title>
        <authorList>
            <person name="Hofstatter P.G."/>
            <person name="Thangavel G."/>
            <person name="Lux T."/>
            <person name="Neumann P."/>
            <person name="Vondrak T."/>
            <person name="Novak P."/>
            <person name="Zhang M."/>
            <person name="Costa L."/>
            <person name="Castellani M."/>
            <person name="Scott A."/>
            <person name="Toegelov H."/>
            <person name="Fuchs J."/>
            <person name="Mata-Sucre Y."/>
            <person name="Dias Y."/>
            <person name="Vanzela A.L.L."/>
            <person name="Huettel B."/>
            <person name="Almeida C.C.S."/>
            <person name="Simkova H."/>
            <person name="Souza G."/>
            <person name="Pedrosa-Harand A."/>
            <person name="Macas J."/>
            <person name="Mayer K.F.X."/>
            <person name="Houben A."/>
            <person name="Marques A."/>
        </authorList>
    </citation>
    <scope>NUCLEOTIDE SEQUENCE [LARGE SCALE GENOMIC DNA]</scope>
    <source>
        <strain evidence="24">RhyTen1mFocal</strain>
    </source>
</reference>
<evidence type="ECO:0000256" key="9">
    <source>
        <dbReference type="ARBA" id="ARBA00022777"/>
    </source>
</evidence>
<dbReference type="InterPro" id="IPR008271">
    <property type="entry name" value="Ser/Thr_kinase_AS"/>
</dbReference>
<dbReference type="SMART" id="SM00473">
    <property type="entry name" value="PAN_AP"/>
    <property type="match status" value="1"/>
</dbReference>
<evidence type="ECO:0000256" key="10">
    <source>
        <dbReference type="ARBA" id="ARBA00022840"/>
    </source>
</evidence>
<keyword evidence="7" id="KW-0677">Repeat</keyword>
<evidence type="ECO:0000256" key="13">
    <source>
        <dbReference type="ARBA" id="ARBA00023157"/>
    </source>
</evidence>
<evidence type="ECO:0000256" key="11">
    <source>
        <dbReference type="ARBA" id="ARBA00022989"/>
    </source>
</evidence>
<proteinExistence type="predicted"/>
<evidence type="ECO:0000256" key="8">
    <source>
        <dbReference type="ARBA" id="ARBA00022741"/>
    </source>
</evidence>
<dbReference type="GO" id="GO:0048544">
    <property type="term" value="P:recognition of pollen"/>
    <property type="evidence" value="ECO:0007669"/>
    <property type="project" value="InterPro"/>
</dbReference>
<dbReference type="AlphaFoldDB" id="A0AAD5ZWB7"/>
<evidence type="ECO:0000259" key="23">
    <source>
        <dbReference type="PROSITE" id="PS50948"/>
    </source>
</evidence>
<name>A0AAD5ZWB7_9POAL</name>
<keyword evidence="15" id="KW-0325">Glycoprotein</keyword>
<feature type="domain" description="Apple" evidence="23">
    <location>
        <begin position="121"/>
        <end position="199"/>
    </location>
</feature>
<dbReference type="SUPFAM" id="SSF56112">
    <property type="entry name" value="Protein kinase-like (PK-like)"/>
    <property type="match status" value="1"/>
</dbReference>
<keyword evidence="3" id="KW-0723">Serine/threonine-protein kinase</keyword>
<comment type="caution">
    <text evidence="24">The sequence shown here is derived from an EMBL/GenBank/DDBJ whole genome shotgun (WGS) entry which is preliminary data.</text>
</comment>
<evidence type="ECO:0000256" key="1">
    <source>
        <dbReference type="ARBA" id="ARBA00004167"/>
    </source>
</evidence>
<keyword evidence="6" id="KW-0732">Signal</keyword>
<dbReference type="EC" id="2.7.11.1" evidence="2"/>
<keyword evidence="14" id="KW-0675">Receptor</keyword>
<dbReference type="PROSITE" id="PS50026">
    <property type="entry name" value="EGF_3"/>
    <property type="match status" value="1"/>
</dbReference>
<evidence type="ECO:0000256" key="6">
    <source>
        <dbReference type="ARBA" id="ARBA00022729"/>
    </source>
</evidence>
<dbReference type="Pfam" id="PF00954">
    <property type="entry name" value="S_locus_glycop"/>
    <property type="match status" value="1"/>
</dbReference>
<evidence type="ECO:0000256" key="19">
    <source>
        <dbReference type="PROSITE-ProRule" id="PRU10141"/>
    </source>
</evidence>
<dbReference type="GO" id="GO:0005886">
    <property type="term" value="C:plasma membrane"/>
    <property type="evidence" value="ECO:0007669"/>
    <property type="project" value="TreeGrafter"/>
</dbReference>
<evidence type="ECO:0000256" key="15">
    <source>
        <dbReference type="ARBA" id="ARBA00023180"/>
    </source>
</evidence>
<dbReference type="SMART" id="SM00220">
    <property type="entry name" value="S_TKc"/>
    <property type="match status" value="1"/>
</dbReference>
<dbReference type="GO" id="GO:0005524">
    <property type="term" value="F:ATP binding"/>
    <property type="evidence" value="ECO:0007669"/>
    <property type="project" value="UniProtKB-UniRule"/>
</dbReference>
<dbReference type="InterPro" id="IPR003609">
    <property type="entry name" value="Pan_app"/>
</dbReference>
<evidence type="ECO:0000259" key="21">
    <source>
        <dbReference type="PROSITE" id="PS50011"/>
    </source>
</evidence>
<dbReference type="InterPro" id="IPR011009">
    <property type="entry name" value="Kinase-like_dom_sf"/>
</dbReference>
<dbReference type="CDD" id="cd00054">
    <property type="entry name" value="EGF_CA"/>
    <property type="match status" value="1"/>
</dbReference>
<keyword evidence="18" id="KW-0245">EGF-like domain</keyword>
<evidence type="ECO:0000256" key="16">
    <source>
        <dbReference type="ARBA" id="ARBA00047899"/>
    </source>
</evidence>
<accession>A0AAD5ZWB7</accession>
<gene>
    <name evidence="24" type="ORF">LUZ61_008862</name>
</gene>
<keyword evidence="4" id="KW-0808">Transferase</keyword>
<comment type="catalytic activity">
    <reaction evidence="16">
        <text>L-threonyl-[protein] + ATP = O-phospho-L-threonyl-[protein] + ADP + H(+)</text>
        <dbReference type="Rhea" id="RHEA:46608"/>
        <dbReference type="Rhea" id="RHEA-COMP:11060"/>
        <dbReference type="Rhea" id="RHEA-COMP:11605"/>
        <dbReference type="ChEBI" id="CHEBI:15378"/>
        <dbReference type="ChEBI" id="CHEBI:30013"/>
        <dbReference type="ChEBI" id="CHEBI:30616"/>
        <dbReference type="ChEBI" id="CHEBI:61977"/>
        <dbReference type="ChEBI" id="CHEBI:456216"/>
        <dbReference type="EC" id="2.7.11.1"/>
    </reaction>
</comment>
<dbReference type="SUPFAM" id="SSF57414">
    <property type="entry name" value="Hairpin loop containing domain-like"/>
    <property type="match status" value="1"/>
</dbReference>
<feature type="domain" description="Protein kinase" evidence="21">
    <location>
        <begin position="205"/>
        <end position="489"/>
    </location>
</feature>
<keyword evidence="8 19" id="KW-0547">Nucleotide-binding</keyword>
<feature type="compositionally biased region" description="Pro residues" evidence="20">
    <location>
        <begin position="524"/>
        <end position="538"/>
    </location>
</feature>
<organism evidence="24 25">
    <name type="scientific">Rhynchospora tenuis</name>
    <dbReference type="NCBI Taxonomy" id="198213"/>
    <lineage>
        <taxon>Eukaryota</taxon>
        <taxon>Viridiplantae</taxon>
        <taxon>Streptophyta</taxon>
        <taxon>Embryophyta</taxon>
        <taxon>Tracheophyta</taxon>
        <taxon>Spermatophyta</taxon>
        <taxon>Magnoliopsida</taxon>
        <taxon>Liliopsida</taxon>
        <taxon>Poales</taxon>
        <taxon>Cyperaceae</taxon>
        <taxon>Cyperoideae</taxon>
        <taxon>Rhynchosporeae</taxon>
        <taxon>Rhynchospora</taxon>
    </lineage>
</organism>
<evidence type="ECO:0000256" key="4">
    <source>
        <dbReference type="ARBA" id="ARBA00022679"/>
    </source>
</evidence>
<dbReference type="CDD" id="cd01098">
    <property type="entry name" value="PAN_AP_plant"/>
    <property type="match status" value="1"/>
</dbReference>
<dbReference type="InterPro" id="IPR000742">
    <property type="entry name" value="EGF"/>
</dbReference>
<evidence type="ECO:0000256" key="7">
    <source>
        <dbReference type="ARBA" id="ARBA00022737"/>
    </source>
</evidence>
<dbReference type="PANTHER" id="PTHR27002">
    <property type="entry name" value="RECEPTOR-LIKE SERINE/THREONINE-PROTEIN KINASE SD1-8"/>
    <property type="match status" value="1"/>
</dbReference>
<evidence type="ECO:0000256" key="12">
    <source>
        <dbReference type="ARBA" id="ARBA00023136"/>
    </source>
</evidence>
<dbReference type="InterPro" id="IPR000719">
    <property type="entry name" value="Prot_kinase_dom"/>
</dbReference>
<keyword evidence="5" id="KW-0812">Transmembrane</keyword>
<keyword evidence="9" id="KW-0418">Kinase</keyword>
<dbReference type="Gene3D" id="1.10.510.10">
    <property type="entry name" value="Transferase(Phosphotransferase) domain 1"/>
    <property type="match status" value="1"/>
</dbReference>
<dbReference type="FunFam" id="1.10.510.10:FF:000060">
    <property type="entry name" value="G-type lectin S-receptor-like serine/threonine-protein kinase"/>
    <property type="match status" value="1"/>
</dbReference>
<comment type="catalytic activity">
    <reaction evidence="17">
        <text>L-seryl-[protein] + ATP = O-phospho-L-seryl-[protein] + ADP + H(+)</text>
        <dbReference type="Rhea" id="RHEA:17989"/>
        <dbReference type="Rhea" id="RHEA-COMP:9863"/>
        <dbReference type="Rhea" id="RHEA-COMP:11604"/>
        <dbReference type="ChEBI" id="CHEBI:15378"/>
        <dbReference type="ChEBI" id="CHEBI:29999"/>
        <dbReference type="ChEBI" id="CHEBI:30616"/>
        <dbReference type="ChEBI" id="CHEBI:83421"/>
        <dbReference type="ChEBI" id="CHEBI:456216"/>
        <dbReference type="EC" id="2.7.11.1"/>
    </reaction>
</comment>
<comment type="caution">
    <text evidence="18">Lacks conserved residue(s) required for the propagation of feature annotation.</text>
</comment>
<keyword evidence="13" id="KW-1015">Disulfide bond</keyword>
<evidence type="ECO:0000256" key="5">
    <source>
        <dbReference type="ARBA" id="ARBA00022692"/>
    </source>
</evidence>
<dbReference type="PROSITE" id="PS50011">
    <property type="entry name" value="PROTEIN_KINASE_DOM"/>
    <property type="match status" value="1"/>
</dbReference>
<feature type="binding site" evidence="19">
    <location>
        <position position="233"/>
    </location>
    <ligand>
        <name>ATP</name>
        <dbReference type="ChEBI" id="CHEBI:30616"/>
    </ligand>
</feature>
<dbReference type="Proteomes" id="UP001210211">
    <property type="component" value="Unassembled WGS sequence"/>
</dbReference>
<protein>
    <recommendedName>
        <fullName evidence="2">non-specific serine/threonine protein kinase</fullName>
        <ecNumber evidence="2">2.7.11.1</ecNumber>
    </recommendedName>
</protein>
<comment type="subcellular location">
    <subcellularLocation>
        <location evidence="1">Membrane</location>
        <topology evidence="1">Single-pass membrane protein</topology>
    </subcellularLocation>
</comment>
<sequence length="570" mass="63669">MHLGINMKTGARQICTSWRSPDDPAPGNFSLGLDPNGSTQMFIWKDSTIPFWWSDYGWENIWQQPVKQCETYGSCGPNGVCRNNGKFASCSCLAGYTPKSSHDWKAGKWSDGCVRLAALHCQDIRKNAYKRLPGMKLPDHTERVPYIGDPDSCQSHCSRNCSCNAYAYVNTFGCMTWTGDLLDLYQFDNGGYDFYIKTPGATHNFGRSNKLGEGGFGIVYKGILPDGEEIAVKRLSANSKQGIDEFINEVILIAKLQHRNLVRLLGYCIEGEEKLLVYEYLPSLDAILFDSLTRGLLDWRKRFDIIEGIARGLLYLHRDSRLRVVHRDLKASNILLDKDMEPKISDFGMARIFGGEQNQENTNRVVGTLGYMAPEYAMDGIFSVKSDVYSFGILLLEIITGEMNSSFHNKDDSLNIVGYAYKMWHEGKANDLIDPTIRETCCKPEVARCIHVALLCVQDLAQDRPEMPLVIRMIINENIDLAVPRQPTFTVKGYSPDSTEKSSDAILDFVPFRPLHVLITCPPPTSPSLSTSPPPPPTSTNTAHHLPLLLPLLSVNAIDSSHLSASSCFN</sequence>
<feature type="domain" description="EGF-like" evidence="22">
    <location>
        <begin position="65"/>
        <end position="102"/>
    </location>
</feature>
<evidence type="ECO:0000256" key="18">
    <source>
        <dbReference type="PROSITE-ProRule" id="PRU00076"/>
    </source>
</evidence>
<dbReference type="InterPro" id="IPR017441">
    <property type="entry name" value="Protein_kinase_ATP_BS"/>
</dbReference>
<dbReference type="PROSITE" id="PS00107">
    <property type="entry name" value="PROTEIN_KINASE_ATP"/>
    <property type="match status" value="1"/>
</dbReference>
<evidence type="ECO:0000313" key="24">
    <source>
        <dbReference type="EMBL" id="KAJ3705157.1"/>
    </source>
</evidence>
<feature type="region of interest" description="Disordered" evidence="20">
    <location>
        <begin position="524"/>
        <end position="543"/>
    </location>
</feature>
<evidence type="ECO:0000259" key="22">
    <source>
        <dbReference type="PROSITE" id="PS50026"/>
    </source>
</evidence>
<dbReference type="FunFam" id="3.30.200.20:FF:000727">
    <property type="entry name" value="Cysteine-rich RLK (RECEPTOR-like protein kinase) 23"/>
    <property type="match status" value="1"/>
</dbReference>
<dbReference type="PROSITE" id="PS00108">
    <property type="entry name" value="PROTEIN_KINASE_ST"/>
    <property type="match status" value="1"/>
</dbReference>
<evidence type="ECO:0000256" key="3">
    <source>
        <dbReference type="ARBA" id="ARBA00022527"/>
    </source>
</evidence>
<evidence type="ECO:0000256" key="20">
    <source>
        <dbReference type="SAM" id="MobiDB-lite"/>
    </source>
</evidence>
<evidence type="ECO:0000313" key="25">
    <source>
        <dbReference type="Proteomes" id="UP001210211"/>
    </source>
</evidence>
<dbReference type="InterPro" id="IPR001245">
    <property type="entry name" value="Ser-Thr/Tyr_kinase_cat_dom"/>
</dbReference>
<dbReference type="GO" id="GO:0004674">
    <property type="term" value="F:protein serine/threonine kinase activity"/>
    <property type="evidence" value="ECO:0007669"/>
    <property type="project" value="UniProtKB-KW"/>
</dbReference>
<evidence type="ECO:0000256" key="17">
    <source>
        <dbReference type="ARBA" id="ARBA00048679"/>
    </source>
</evidence>
<keyword evidence="12" id="KW-0472">Membrane</keyword>
<keyword evidence="25" id="KW-1185">Reference proteome</keyword>
<dbReference type="InterPro" id="IPR000858">
    <property type="entry name" value="S_locus_glycoprot_dom"/>
</dbReference>
<dbReference type="Pfam" id="PF08276">
    <property type="entry name" value="PAN_2"/>
    <property type="match status" value="1"/>
</dbReference>
<dbReference type="EMBL" id="JAMRDG010000001">
    <property type="protein sequence ID" value="KAJ3705157.1"/>
    <property type="molecule type" value="Genomic_DNA"/>
</dbReference>
<dbReference type="Gene3D" id="3.30.200.20">
    <property type="entry name" value="Phosphorylase Kinase, domain 1"/>
    <property type="match status" value="1"/>
</dbReference>
<dbReference type="PANTHER" id="PTHR27002:SF181">
    <property type="entry name" value="RECEPTOR-LIKE SERINE_THREONINE-PROTEIN KINASE"/>
    <property type="match status" value="1"/>
</dbReference>
<dbReference type="Pfam" id="PF07714">
    <property type="entry name" value="PK_Tyr_Ser-Thr"/>
    <property type="match status" value="1"/>
</dbReference>
<evidence type="ECO:0000256" key="2">
    <source>
        <dbReference type="ARBA" id="ARBA00012513"/>
    </source>
</evidence>
<keyword evidence="10 19" id="KW-0067">ATP-binding</keyword>
<dbReference type="CDD" id="cd14066">
    <property type="entry name" value="STKc_IRAK"/>
    <property type="match status" value="1"/>
</dbReference>
<keyword evidence="11" id="KW-1133">Transmembrane helix</keyword>
<evidence type="ECO:0000256" key="14">
    <source>
        <dbReference type="ARBA" id="ARBA00023170"/>
    </source>
</evidence>
<dbReference type="PROSITE" id="PS50948">
    <property type="entry name" value="PAN"/>
    <property type="match status" value="1"/>
</dbReference>